<dbReference type="AlphaFoldDB" id="A0A8J4EGM1"/>
<dbReference type="Gene3D" id="3.90.470.20">
    <property type="entry name" value="4'-phosphopantetheinyl transferase domain"/>
    <property type="match status" value="2"/>
</dbReference>
<proteinExistence type="predicted"/>
<name>A0A8J4EGM1_9ACTN</name>
<dbReference type="GO" id="GO:0000287">
    <property type="term" value="F:magnesium ion binding"/>
    <property type="evidence" value="ECO:0007669"/>
    <property type="project" value="InterPro"/>
</dbReference>
<accession>A0A8J4EGM1</accession>
<evidence type="ECO:0000256" key="2">
    <source>
        <dbReference type="SAM" id="MobiDB-lite"/>
    </source>
</evidence>
<evidence type="ECO:0000259" key="3">
    <source>
        <dbReference type="Pfam" id="PF01648"/>
    </source>
</evidence>
<evidence type="ECO:0000313" key="4">
    <source>
        <dbReference type="EMBL" id="GIJ71277.1"/>
    </source>
</evidence>
<sequence>MPFGPVGPGRMPVPPAVRVVSAGTVSRTAKPDGPTARWVARGEVSLPPGTGWLTPAERARAGAMPFTKRRGEFLLRRLVAKHAVAIITGRSLEPSALSTVEVANAPDGAPEVRVDGVPFGRDVSVTDRAGWAVCVVGTGVGCDLELVEPRSAGFVDTFLTAAERRFVTGRPGGEQRDVAANLVWSAKESGLKVLRTGLRRDTRDVEVSAGPPGPAGWGTLRVRTGAGPVLPGWWRREGRFLLTVVTAASQPPPQPLDRRGPLATATPRHSWLTRPR</sequence>
<comment type="caution">
    <text evidence="4">The sequence shown here is derived from an EMBL/GenBank/DDBJ whole genome shotgun (WGS) entry which is preliminary data.</text>
</comment>
<protein>
    <recommendedName>
        <fullName evidence="3">4'-phosphopantetheinyl transferase domain-containing protein</fullName>
    </recommendedName>
</protein>
<gene>
    <name evidence="4" type="ORF">Voc01_061940</name>
</gene>
<dbReference type="InterPro" id="IPR008278">
    <property type="entry name" value="4-PPantetheinyl_Trfase_dom"/>
</dbReference>
<evidence type="ECO:0000256" key="1">
    <source>
        <dbReference type="ARBA" id="ARBA00022679"/>
    </source>
</evidence>
<evidence type="ECO:0000313" key="5">
    <source>
        <dbReference type="Proteomes" id="UP000635606"/>
    </source>
</evidence>
<dbReference type="Proteomes" id="UP000635606">
    <property type="component" value="Unassembled WGS sequence"/>
</dbReference>
<keyword evidence="5" id="KW-1185">Reference proteome</keyword>
<feature type="domain" description="4'-phosphopantetheinyl transferase" evidence="3">
    <location>
        <begin position="139"/>
        <end position="209"/>
    </location>
</feature>
<keyword evidence="1" id="KW-0808">Transferase</keyword>
<dbReference type="InterPro" id="IPR037143">
    <property type="entry name" value="4-PPantetheinyl_Trfase_dom_sf"/>
</dbReference>
<feature type="region of interest" description="Disordered" evidence="2">
    <location>
        <begin position="249"/>
        <end position="276"/>
    </location>
</feature>
<reference evidence="4" key="1">
    <citation type="submission" date="2021-01" db="EMBL/GenBank/DDBJ databases">
        <title>Whole genome shotgun sequence of Virgisporangium ochraceum NBRC 16418.</title>
        <authorList>
            <person name="Komaki H."/>
            <person name="Tamura T."/>
        </authorList>
    </citation>
    <scope>NUCLEOTIDE SEQUENCE</scope>
    <source>
        <strain evidence="4">NBRC 16418</strain>
    </source>
</reference>
<organism evidence="4 5">
    <name type="scientific">Virgisporangium ochraceum</name>
    <dbReference type="NCBI Taxonomy" id="65505"/>
    <lineage>
        <taxon>Bacteria</taxon>
        <taxon>Bacillati</taxon>
        <taxon>Actinomycetota</taxon>
        <taxon>Actinomycetes</taxon>
        <taxon>Micromonosporales</taxon>
        <taxon>Micromonosporaceae</taxon>
        <taxon>Virgisporangium</taxon>
    </lineage>
</organism>
<dbReference type="Pfam" id="PF01648">
    <property type="entry name" value="ACPS"/>
    <property type="match status" value="1"/>
</dbReference>
<dbReference type="SUPFAM" id="SSF56214">
    <property type="entry name" value="4'-phosphopantetheinyl transferase"/>
    <property type="match status" value="2"/>
</dbReference>
<dbReference type="EMBL" id="BOPH01000088">
    <property type="protein sequence ID" value="GIJ71277.1"/>
    <property type="molecule type" value="Genomic_DNA"/>
</dbReference>
<dbReference type="GO" id="GO:0008897">
    <property type="term" value="F:holo-[acyl-carrier-protein] synthase activity"/>
    <property type="evidence" value="ECO:0007669"/>
    <property type="project" value="InterPro"/>
</dbReference>